<evidence type="ECO:0000256" key="12">
    <source>
        <dbReference type="HAMAP-Rule" id="MF_00165"/>
    </source>
</evidence>
<dbReference type="CDD" id="cd01672">
    <property type="entry name" value="TMPK"/>
    <property type="match status" value="1"/>
</dbReference>
<dbReference type="AlphaFoldDB" id="A0A1H9A3M5"/>
<dbReference type="EC" id="2.7.4.9" evidence="2 12"/>
<dbReference type="STRING" id="867345.SAMN05421693_10433"/>
<evidence type="ECO:0000256" key="4">
    <source>
        <dbReference type="ARBA" id="ARBA00022679"/>
    </source>
</evidence>
<keyword evidence="4 12" id="KW-0808">Transferase</keyword>
<evidence type="ECO:0000256" key="8">
    <source>
        <dbReference type="ARBA" id="ARBA00022840"/>
    </source>
</evidence>
<evidence type="ECO:0000313" key="14">
    <source>
        <dbReference type="EMBL" id="SEP71290.1"/>
    </source>
</evidence>
<dbReference type="InterPro" id="IPR039430">
    <property type="entry name" value="Thymidylate_kin-like_dom"/>
</dbReference>
<dbReference type="PANTHER" id="PTHR10344">
    <property type="entry name" value="THYMIDYLATE KINASE"/>
    <property type="match status" value="1"/>
</dbReference>
<dbReference type="GO" id="GO:0004798">
    <property type="term" value="F:dTMP kinase activity"/>
    <property type="evidence" value="ECO:0007669"/>
    <property type="project" value="UniProtKB-UniRule"/>
</dbReference>
<dbReference type="Gene3D" id="3.40.50.300">
    <property type="entry name" value="P-loop containing nucleotide triphosphate hydrolases"/>
    <property type="match status" value="1"/>
</dbReference>
<dbReference type="GO" id="GO:0005524">
    <property type="term" value="F:ATP binding"/>
    <property type="evidence" value="ECO:0007669"/>
    <property type="project" value="UniProtKB-UniRule"/>
</dbReference>
<dbReference type="InterPro" id="IPR027417">
    <property type="entry name" value="P-loop_NTPase"/>
</dbReference>
<keyword evidence="8 12" id="KW-0067">ATP-binding</keyword>
<name>A0A1H9A3M5_9GAMM</name>
<dbReference type="GO" id="GO:0006227">
    <property type="term" value="P:dUDP biosynthetic process"/>
    <property type="evidence" value="ECO:0007669"/>
    <property type="project" value="TreeGrafter"/>
</dbReference>
<reference evidence="14 15" key="1">
    <citation type="submission" date="2016-10" db="EMBL/GenBank/DDBJ databases">
        <authorList>
            <person name="de Groot N.N."/>
        </authorList>
    </citation>
    <scope>NUCLEOTIDE SEQUENCE [LARGE SCALE GENOMIC DNA]</scope>
    <source>
        <strain evidence="14 15">B7-7</strain>
    </source>
</reference>
<gene>
    <name evidence="12" type="primary">tmk</name>
    <name evidence="14" type="ORF">SAMN05421693_10433</name>
</gene>
<keyword evidence="7 12" id="KW-0418">Kinase</keyword>
<dbReference type="HAMAP" id="MF_00165">
    <property type="entry name" value="Thymidylate_kinase"/>
    <property type="match status" value="1"/>
</dbReference>
<protein>
    <recommendedName>
        <fullName evidence="3 12">Thymidylate kinase</fullName>
        <ecNumber evidence="2 12">2.7.4.9</ecNumber>
    </recommendedName>
    <alternativeName>
        <fullName evidence="9 12">dTMP kinase</fullName>
    </alternativeName>
</protein>
<organism evidence="14 15">
    <name type="scientific">Ectothiorhodospira magna</name>
    <dbReference type="NCBI Taxonomy" id="867345"/>
    <lineage>
        <taxon>Bacteria</taxon>
        <taxon>Pseudomonadati</taxon>
        <taxon>Pseudomonadota</taxon>
        <taxon>Gammaproteobacteria</taxon>
        <taxon>Chromatiales</taxon>
        <taxon>Ectothiorhodospiraceae</taxon>
        <taxon>Ectothiorhodospira</taxon>
    </lineage>
</organism>
<evidence type="ECO:0000256" key="3">
    <source>
        <dbReference type="ARBA" id="ARBA00017144"/>
    </source>
</evidence>
<comment type="similarity">
    <text evidence="1 12">Belongs to the thymidylate kinase family.</text>
</comment>
<keyword evidence="5 12" id="KW-0545">Nucleotide biosynthesis</keyword>
<comment type="catalytic activity">
    <reaction evidence="10 12">
        <text>dTMP + ATP = dTDP + ADP</text>
        <dbReference type="Rhea" id="RHEA:13517"/>
        <dbReference type="ChEBI" id="CHEBI:30616"/>
        <dbReference type="ChEBI" id="CHEBI:58369"/>
        <dbReference type="ChEBI" id="CHEBI:63528"/>
        <dbReference type="ChEBI" id="CHEBI:456216"/>
        <dbReference type="EC" id="2.7.4.9"/>
    </reaction>
</comment>
<proteinExistence type="inferred from homology"/>
<dbReference type="Proteomes" id="UP000199496">
    <property type="component" value="Unassembled WGS sequence"/>
</dbReference>
<accession>A0A1H9A3M5</accession>
<evidence type="ECO:0000256" key="7">
    <source>
        <dbReference type="ARBA" id="ARBA00022777"/>
    </source>
</evidence>
<evidence type="ECO:0000256" key="5">
    <source>
        <dbReference type="ARBA" id="ARBA00022727"/>
    </source>
</evidence>
<feature type="binding site" evidence="12">
    <location>
        <begin position="19"/>
        <end position="26"/>
    </location>
    <ligand>
        <name>ATP</name>
        <dbReference type="ChEBI" id="CHEBI:30616"/>
    </ligand>
</feature>
<evidence type="ECO:0000256" key="2">
    <source>
        <dbReference type="ARBA" id="ARBA00012980"/>
    </source>
</evidence>
<keyword evidence="6 12" id="KW-0547">Nucleotide-binding</keyword>
<keyword evidence="15" id="KW-1185">Reference proteome</keyword>
<dbReference type="Pfam" id="PF02223">
    <property type="entry name" value="Thymidylate_kin"/>
    <property type="match status" value="1"/>
</dbReference>
<evidence type="ECO:0000256" key="1">
    <source>
        <dbReference type="ARBA" id="ARBA00009776"/>
    </source>
</evidence>
<evidence type="ECO:0000259" key="13">
    <source>
        <dbReference type="Pfam" id="PF02223"/>
    </source>
</evidence>
<evidence type="ECO:0000256" key="9">
    <source>
        <dbReference type="ARBA" id="ARBA00029962"/>
    </source>
</evidence>
<dbReference type="SUPFAM" id="SSF52540">
    <property type="entry name" value="P-loop containing nucleoside triphosphate hydrolases"/>
    <property type="match status" value="1"/>
</dbReference>
<dbReference type="NCBIfam" id="TIGR00041">
    <property type="entry name" value="DTMP_kinase"/>
    <property type="match status" value="1"/>
</dbReference>
<evidence type="ECO:0000256" key="11">
    <source>
        <dbReference type="ARBA" id="ARBA00057735"/>
    </source>
</evidence>
<evidence type="ECO:0000256" key="10">
    <source>
        <dbReference type="ARBA" id="ARBA00048743"/>
    </source>
</evidence>
<dbReference type="GO" id="GO:0005829">
    <property type="term" value="C:cytosol"/>
    <property type="evidence" value="ECO:0007669"/>
    <property type="project" value="TreeGrafter"/>
</dbReference>
<dbReference type="PANTHER" id="PTHR10344:SF4">
    <property type="entry name" value="UMP-CMP KINASE 2, MITOCHONDRIAL"/>
    <property type="match status" value="1"/>
</dbReference>
<dbReference type="GO" id="GO:0006235">
    <property type="term" value="P:dTTP biosynthetic process"/>
    <property type="evidence" value="ECO:0007669"/>
    <property type="project" value="UniProtKB-UniRule"/>
</dbReference>
<dbReference type="EMBL" id="FOFO01000004">
    <property type="protein sequence ID" value="SEP71290.1"/>
    <property type="molecule type" value="Genomic_DNA"/>
</dbReference>
<comment type="function">
    <text evidence="11 12">Phosphorylation of dTMP to form dTDP in both de novo and salvage pathways of dTTP synthesis.</text>
</comment>
<evidence type="ECO:0000313" key="15">
    <source>
        <dbReference type="Proteomes" id="UP000199496"/>
    </source>
</evidence>
<feature type="domain" description="Thymidylate kinase-like" evidence="13">
    <location>
        <begin position="17"/>
        <end position="204"/>
    </location>
</feature>
<sequence length="225" mass="24649">MTITSHNAVTRGRFICLEGIEGVGKSTHLNTVIAHLQARGITAVSTREPGGTVLGEAIRTLLLSQDFPPMHGDTELLLMFAARAEHLQRVILPHLAAGTWVVSDRFTDATYAYQGGGRGIAQTRITQLENWVQGTLRPDLTIVLDTQVSTGLSRAGKRGDSDRFEQETLEFFQRVSAAYQQRVAQDPARYLVVDASGTLDQVRHDLLTTLDAHPVLQEYTGSCPP</sequence>
<dbReference type="InterPro" id="IPR018094">
    <property type="entry name" value="Thymidylate_kinase"/>
</dbReference>
<evidence type="ECO:0000256" key="6">
    <source>
        <dbReference type="ARBA" id="ARBA00022741"/>
    </source>
</evidence>
<dbReference type="FunFam" id="3.40.50.300:FF:000225">
    <property type="entry name" value="Thymidylate kinase"/>
    <property type="match status" value="1"/>
</dbReference>
<dbReference type="GO" id="GO:0006233">
    <property type="term" value="P:dTDP biosynthetic process"/>
    <property type="evidence" value="ECO:0007669"/>
    <property type="project" value="InterPro"/>
</dbReference>